<comment type="caution">
    <text evidence="1">The sequence shown here is derived from an EMBL/GenBank/DDBJ whole genome shotgun (WGS) entry which is preliminary data.</text>
</comment>
<evidence type="ECO:0000313" key="2">
    <source>
        <dbReference type="Proteomes" id="UP000248148"/>
    </source>
</evidence>
<evidence type="ECO:0000313" key="1">
    <source>
        <dbReference type="EMBL" id="PYF03858.1"/>
    </source>
</evidence>
<protein>
    <submittedName>
        <fullName evidence="1">Uncharacterized protein</fullName>
    </submittedName>
</protein>
<dbReference type="EMBL" id="QJTI01000005">
    <property type="protein sequence ID" value="PYF03858.1"/>
    <property type="molecule type" value="Genomic_DNA"/>
</dbReference>
<proteinExistence type="predicted"/>
<dbReference type="RefSeq" id="WP_110780264.1">
    <property type="nucleotide sequence ID" value="NZ_QJTI01000005.1"/>
</dbReference>
<sequence>MATVDQLNLLRRSVDDARELAIKLDMTMTAYILAMACLEIAESIDDKMSREVCAPNSEHESDE</sequence>
<gene>
    <name evidence="1" type="ORF">BJ122_105115</name>
</gene>
<organism evidence="1 2">
    <name type="scientific">Rhodopseudomonas faecalis</name>
    <dbReference type="NCBI Taxonomy" id="99655"/>
    <lineage>
        <taxon>Bacteria</taxon>
        <taxon>Pseudomonadati</taxon>
        <taxon>Pseudomonadota</taxon>
        <taxon>Alphaproteobacteria</taxon>
        <taxon>Hyphomicrobiales</taxon>
        <taxon>Nitrobacteraceae</taxon>
        <taxon>Rhodopseudomonas</taxon>
    </lineage>
</organism>
<dbReference type="AlphaFoldDB" id="A0A318TL62"/>
<name>A0A318TL62_9BRAD</name>
<dbReference type="OrthoDB" id="9986636at2"/>
<keyword evidence="2" id="KW-1185">Reference proteome</keyword>
<accession>A0A318TL62</accession>
<reference evidence="1 2" key="1">
    <citation type="submission" date="2018-06" db="EMBL/GenBank/DDBJ databases">
        <title>Genomic Encyclopedia of Archaeal and Bacterial Type Strains, Phase II (KMG-II): from individual species to whole genera.</title>
        <authorList>
            <person name="Goeker M."/>
        </authorList>
    </citation>
    <scope>NUCLEOTIDE SEQUENCE [LARGE SCALE GENOMIC DNA]</scope>
    <source>
        <strain evidence="1 2">JCM 11668</strain>
    </source>
</reference>
<dbReference type="Proteomes" id="UP000248148">
    <property type="component" value="Unassembled WGS sequence"/>
</dbReference>